<dbReference type="InterPro" id="IPR011206">
    <property type="entry name" value="Citrate_lyase_beta/mcl1/mcl2"/>
</dbReference>
<dbReference type="EMBL" id="JACCFK010000002">
    <property type="protein sequence ID" value="NYI91813.1"/>
    <property type="molecule type" value="Genomic_DNA"/>
</dbReference>
<evidence type="ECO:0000256" key="1">
    <source>
        <dbReference type="ARBA" id="ARBA00001946"/>
    </source>
</evidence>
<proteinExistence type="predicted"/>
<dbReference type="SUPFAM" id="SSF51621">
    <property type="entry name" value="Phosphoenolpyruvate/pyruvate domain"/>
    <property type="match status" value="1"/>
</dbReference>
<evidence type="ECO:0000256" key="2">
    <source>
        <dbReference type="ARBA" id="ARBA00022723"/>
    </source>
</evidence>
<evidence type="ECO:0000313" key="7">
    <source>
        <dbReference type="EMBL" id="NYI91813.1"/>
    </source>
</evidence>
<organism evidence="7 8">
    <name type="scientific">Amycolatopsis endophytica</name>
    <dbReference type="NCBI Taxonomy" id="860233"/>
    <lineage>
        <taxon>Bacteria</taxon>
        <taxon>Bacillati</taxon>
        <taxon>Actinomycetota</taxon>
        <taxon>Actinomycetes</taxon>
        <taxon>Pseudonocardiales</taxon>
        <taxon>Pseudonocardiaceae</taxon>
        <taxon>Amycolatopsis</taxon>
    </lineage>
</organism>
<evidence type="ECO:0000256" key="4">
    <source>
        <dbReference type="PIRSR" id="PIRSR015582-1"/>
    </source>
</evidence>
<dbReference type="RefSeq" id="WP_179776139.1">
    <property type="nucleotide sequence ID" value="NZ_JACCFK010000002.1"/>
</dbReference>
<evidence type="ECO:0000259" key="6">
    <source>
        <dbReference type="Pfam" id="PF03328"/>
    </source>
</evidence>
<comment type="cofactor">
    <cofactor evidence="1">
        <name>Mg(2+)</name>
        <dbReference type="ChEBI" id="CHEBI:18420"/>
    </cofactor>
</comment>
<keyword evidence="8" id="KW-1185">Reference proteome</keyword>
<gene>
    <name evidence="7" type="ORF">HNR02_005188</name>
</gene>
<reference evidence="7 8" key="1">
    <citation type="submission" date="2020-07" db="EMBL/GenBank/DDBJ databases">
        <title>Sequencing the genomes of 1000 actinobacteria strains.</title>
        <authorList>
            <person name="Klenk H.-P."/>
        </authorList>
    </citation>
    <scope>NUCLEOTIDE SEQUENCE [LARGE SCALE GENOMIC DNA]</scope>
    <source>
        <strain evidence="7 8">DSM 104006</strain>
    </source>
</reference>
<sequence>MTTTRPIRPRRSCLAVPGSSEKMLKKAQGLPADQVFLDLEDAVAPIAKPAARASVVEALNHGDWSGKTRVVRVNDADTEWAHEDVLQVVRGAGANLDCIMLPKVERVAHIHWLDLLLTQVERELGLPEGKIGIEAQIEGPAGLSEIEAIATATARTETLIFGPGDFMAAMKMPALTIGAPGASGYDPFDTVLMTIAMTARKHGLQAIDGPFALIKDLDGYRASAERAAAYGYDGKWVLHPGQIDAANGVFAPSQADYDKAELIIEAYAHHTSKDGGALGAVMLGDEMIDEASRKLALVTAERGRLLEMERTTKFTPESA</sequence>
<dbReference type="PANTHER" id="PTHR32308:SF10">
    <property type="entry name" value="CITRATE LYASE SUBUNIT BETA"/>
    <property type="match status" value="1"/>
</dbReference>
<dbReference type="InterPro" id="IPR005000">
    <property type="entry name" value="Aldolase/citrate-lyase_domain"/>
</dbReference>
<dbReference type="AlphaFoldDB" id="A0A853B920"/>
<dbReference type="Proteomes" id="UP000549616">
    <property type="component" value="Unassembled WGS sequence"/>
</dbReference>
<keyword evidence="2 5" id="KW-0479">Metal-binding</keyword>
<dbReference type="GO" id="GO:0006107">
    <property type="term" value="P:oxaloacetate metabolic process"/>
    <property type="evidence" value="ECO:0007669"/>
    <property type="project" value="TreeGrafter"/>
</dbReference>
<protein>
    <submittedName>
        <fullName evidence="7">Citrate lyase subunit beta/citryl-CoA lyase</fullName>
        <ecNumber evidence="7">4.1.3.34</ecNumber>
    </submittedName>
</protein>
<keyword evidence="3 5" id="KW-0460">Magnesium</keyword>
<feature type="binding site" evidence="4">
    <location>
        <position position="138"/>
    </location>
    <ligand>
        <name>substrate</name>
    </ligand>
</feature>
<dbReference type="Pfam" id="PF03328">
    <property type="entry name" value="HpcH_HpaI"/>
    <property type="match status" value="1"/>
</dbReference>
<feature type="domain" description="HpcH/HpaI aldolase/citrate lyase" evidence="6">
    <location>
        <begin position="11"/>
        <end position="240"/>
    </location>
</feature>
<name>A0A853B920_9PSEU</name>
<dbReference type="GO" id="GO:0000287">
    <property type="term" value="F:magnesium ion binding"/>
    <property type="evidence" value="ECO:0007669"/>
    <property type="project" value="TreeGrafter"/>
</dbReference>
<dbReference type="GO" id="GO:0008816">
    <property type="term" value="F:citryl-CoA lyase activity"/>
    <property type="evidence" value="ECO:0007669"/>
    <property type="project" value="UniProtKB-EC"/>
</dbReference>
<evidence type="ECO:0000256" key="5">
    <source>
        <dbReference type="PIRSR" id="PIRSR015582-2"/>
    </source>
</evidence>
<dbReference type="InterPro" id="IPR040442">
    <property type="entry name" value="Pyrv_kinase-like_dom_sf"/>
</dbReference>
<feature type="binding site" evidence="5">
    <location>
        <position position="138"/>
    </location>
    <ligand>
        <name>Mg(2+)</name>
        <dbReference type="ChEBI" id="CHEBI:18420"/>
    </ligand>
</feature>
<dbReference type="EC" id="4.1.3.34" evidence="7"/>
<dbReference type="InterPro" id="IPR015813">
    <property type="entry name" value="Pyrv/PenolPyrv_kinase-like_dom"/>
</dbReference>
<dbReference type="FunFam" id="3.20.20.60:FF:000013">
    <property type="entry name" value="Citrate lyase beta subunit"/>
    <property type="match status" value="1"/>
</dbReference>
<dbReference type="PANTHER" id="PTHR32308">
    <property type="entry name" value="LYASE BETA SUBUNIT, PUTATIVE (AFU_ORTHOLOGUE AFUA_4G13030)-RELATED"/>
    <property type="match status" value="1"/>
</dbReference>
<keyword evidence="7" id="KW-0456">Lyase</keyword>
<evidence type="ECO:0000256" key="3">
    <source>
        <dbReference type="ARBA" id="ARBA00022842"/>
    </source>
</evidence>
<accession>A0A853B920</accession>
<dbReference type="Gene3D" id="3.20.20.60">
    <property type="entry name" value="Phosphoenolpyruvate-binding domains"/>
    <property type="match status" value="1"/>
</dbReference>
<comment type="caution">
    <text evidence="7">The sequence shown here is derived from an EMBL/GenBank/DDBJ whole genome shotgun (WGS) entry which is preliminary data.</text>
</comment>
<feature type="binding site" evidence="4">
    <location>
        <position position="72"/>
    </location>
    <ligand>
        <name>substrate</name>
    </ligand>
</feature>
<evidence type="ECO:0000313" key="8">
    <source>
        <dbReference type="Proteomes" id="UP000549616"/>
    </source>
</evidence>
<feature type="binding site" evidence="5">
    <location>
        <position position="165"/>
    </location>
    <ligand>
        <name>Mg(2+)</name>
        <dbReference type="ChEBI" id="CHEBI:18420"/>
    </ligand>
</feature>
<dbReference type="PIRSF" id="PIRSF015582">
    <property type="entry name" value="Cit_lyase_B"/>
    <property type="match status" value="1"/>
</dbReference>